<dbReference type="EMBL" id="JAEAOA010002328">
    <property type="protein sequence ID" value="KAK3597665.1"/>
    <property type="molecule type" value="Genomic_DNA"/>
</dbReference>
<sequence>MTQDELADLMHLTRGDHDEVVFSKQHVRLKASSTKWVDIILQVSGATNDNIVAFTDGRRIKDSSVSVRATRGEIFKLVAETGNTIKAPRCQQRRRHKRRPTTGLSPIIYSSREGQHTSLRSSLPEALEA</sequence>
<accession>A0AAE0ST45</accession>
<evidence type="ECO:0000313" key="3">
    <source>
        <dbReference type="Proteomes" id="UP001195483"/>
    </source>
</evidence>
<reference evidence="2" key="2">
    <citation type="journal article" date="2021" name="Genome Biol. Evol.">
        <title>Developing a high-quality reference genome for a parasitic bivalve with doubly uniparental inheritance (Bivalvia: Unionida).</title>
        <authorList>
            <person name="Smith C.H."/>
        </authorList>
    </citation>
    <scope>NUCLEOTIDE SEQUENCE</scope>
    <source>
        <strain evidence="2">CHS0354</strain>
        <tissue evidence="2">Mantle</tissue>
    </source>
</reference>
<reference evidence="2" key="1">
    <citation type="journal article" date="2021" name="Genome Biol. Evol.">
        <title>A High-Quality Reference Genome for a Parasitic Bivalve with Doubly Uniparental Inheritance (Bivalvia: Unionida).</title>
        <authorList>
            <person name="Smith C.H."/>
        </authorList>
    </citation>
    <scope>NUCLEOTIDE SEQUENCE</scope>
    <source>
        <strain evidence="2">CHS0354</strain>
    </source>
</reference>
<name>A0AAE0ST45_9BIVA</name>
<gene>
    <name evidence="2" type="ORF">CHS0354_040036</name>
</gene>
<reference evidence="2" key="3">
    <citation type="submission" date="2023-05" db="EMBL/GenBank/DDBJ databases">
        <authorList>
            <person name="Smith C.H."/>
        </authorList>
    </citation>
    <scope>NUCLEOTIDE SEQUENCE</scope>
    <source>
        <strain evidence="2">CHS0354</strain>
        <tissue evidence="2">Mantle</tissue>
    </source>
</reference>
<keyword evidence="3" id="KW-1185">Reference proteome</keyword>
<dbReference type="AlphaFoldDB" id="A0AAE0ST45"/>
<evidence type="ECO:0000256" key="1">
    <source>
        <dbReference type="SAM" id="MobiDB-lite"/>
    </source>
</evidence>
<feature type="region of interest" description="Disordered" evidence="1">
    <location>
        <begin position="85"/>
        <end position="129"/>
    </location>
</feature>
<proteinExistence type="predicted"/>
<dbReference type="Proteomes" id="UP001195483">
    <property type="component" value="Unassembled WGS sequence"/>
</dbReference>
<protein>
    <submittedName>
        <fullName evidence="2">Uncharacterized protein</fullName>
    </submittedName>
</protein>
<evidence type="ECO:0000313" key="2">
    <source>
        <dbReference type="EMBL" id="KAK3597665.1"/>
    </source>
</evidence>
<organism evidence="2 3">
    <name type="scientific">Potamilus streckersoni</name>
    <dbReference type="NCBI Taxonomy" id="2493646"/>
    <lineage>
        <taxon>Eukaryota</taxon>
        <taxon>Metazoa</taxon>
        <taxon>Spiralia</taxon>
        <taxon>Lophotrochozoa</taxon>
        <taxon>Mollusca</taxon>
        <taxon>Bivalvia</taxon>
        <taxon>Autobranchia</taxon>
        <taxon>Heteroconchia</taxon>
        <taxon>Palaeoheterodonta</taxon>
        <taxon>Unionida</taxon>
        <taxon>Unionoidea</taxon>
        <taxon>Unionidae</taxon>
        <taxon>Ambleminae</taxon>
        <taxon>Lampsilini</taxon>
        <taxon>Potamilus</taxon>
    </lineage>
</organism>
<feature type="compositionally biased region" description="Basic residues" evidence="1">
    <location>
        <begin position="91"/>
        <end position="100"/>
    </location>
</feature>
<comment type="caution">
    <text evidence="2">The sequence shown here is derived from an EMBL/GenBank/DDBJ whole genome shotgun (WGS) entry which is preliminary data.</text>
</comment>